<dbReference type="Pfam" id="PF01368">
    <property type="entry name" value="DHH"/>
    <property type="match status" value="1"/>
</dbReference>
<feature type="domain" description="DDH" evidence="1">
    <location>
        <begin position="80"/>
        <end position="236"/>
    </location>
</feature>
<evidence type="ECO:0000259" key="1">
    <source>
        <dbReference type="Pfam" id="PF01368"/>
    </source>
</evidence>
<dbReference type="PANTHER" id="PTHR30255:SF2">
    <property type="entry name" value="SINGLE-STRANDED-DNA-SPECIFIC EXONUCLEASE RECJ"/>
    <property type="match status" value="1"/>
</dbReference>
<dbReference type="InterPro" id="IPR051673">
    <property type="entry name" value="SSDNA_exonuclease_RecJ"/>
</dbReference>
<proteinExistence type="predicted"/>
<accession>A0A7V3PU08</accession>
<dbReference type="EMBL" id="DTMZ01000102">
    <property type="protein sequence ID" value="HGD13332.1"/>
    <property type="molecule type" value="Genomic_DNA"/>
</dbReference>
<dbReference type="GO" id="GO:0003676">
    <property type="term" value="F:nucleic acid binding"/>
    <property type="evidence" value="ECO:0007669"/>
    <property type="project" value="InterPro"/>
</dbReference>
<protein>
    <recommendedName>
        <fullName evidence="4">Single-stranded-DNA-specific exonuclease RecJ</fullName>
    </recommendedName>
</protein>
<sequence length="542" mass="59777">MRPIPWKCRPVDEAVVQQLSAATGVLPIIARLLVLRGVKEPEAVSVWLNPDIKYLHPPELLPDFEPAATRIFQALERREKILIWGHDDLDGITAVLILVKVLSGMQALVGYHIPTKGRDKHGLDAKFVAELSAAERPGLIITVDCGISNHNDILKLKEQGIEVIVTDHHEAILPLPPALAVVDPKRSDSQYPYPLLTGAGVALKLAMGLVQRRMGLTIPEFLSAQSDLLGLVTLGTIADRAPLTGENRILVKFGFEQLVNTKLPAVRAVLENLKMDNDQLTVGSFLSELLPLFASANGKEGVAKFLSSDALEAQRWVQELAKRSLEWRAEAERTLNLALENVRLGDGILFVQNPELSLRALGFSAARLKDRYQVPAIVLGKKGDVWVGECRGIEGVDLTQLLQALRGFLVDFGGHKKAAGFTIRQELVPEFIRAAERYAHENFAGRIIPENVLQADGVLPFKEFTPQICHLAPFGEGNPEPVFISEPVHLIEREIGVVPENRLDLVLKVKKNGLEIEPEVSYFVLYSVDDLCRLSILDLKPA</sequence>
<dbReference type="InterPro" id="IPR038763">
    <property type="entry name" value="DHH_sf"/>
</dbReference>
<evidence type="ECO:0000259" key="2">
    <source>
        <dbReference type="Pfam" id="PF02272"/>
    </source>
</evidence>
<dbReference type="PANTHER" id="PTHR30255">
    <property type="entry name" value="SINGLE-STRANDED-DNA-SPECIFIC EXONUCLEASE RECJ"/>
    <property type="match status" value="1"/>
</dbReference>
<dbReference type="GO" id="GO:0004527">
    <property type="term" value="F:exonuclease activity"/>
    <property type="evidence" value="ECO:0007669"/>
    <property type="project" value="UniProtKB-KW"/>
</dbReference>
<dbReference type="AlphaFoldDB" id="A0A7V3PU08"/>
<dbReference type="InterPro" id="IPR003156">
    <property type="entry name" value="DHHA1_dom"/>
</dbReference>
<feature type="domain" description="DHHA1" evidence="2">
    <location>
        <begin position="354"/>
        <end position="440"/>
    </location>
</feature>
<gene>
    <name evidence="3" type="ORF">ENX16_04560</name>
</gene>
<dbReference type="Gene3D" id="3.10.310.30">
    <property type="match status" value="1"/>
</dbReference>
<dbReference type="Pfam" id="PF02272">
    <property type="entry name" value="DHHA1"/>
    <property type="match status" value="1"/>
</dbReference>
<evidence type="ECO:0008006" key="4">
    <source>
        <dbReference type="Google" id="ProtNLM"/>
    </source>
</evidence>
<dbReference type="SUPFAM" id="SSF64182">
    <property type="entry name" value="DHH phosphoesterases"/>
    <property type="match status" value="1"/>
</dbReference>
<name>A0A7V3PU08_UNCW3</name>
<organism evidence="3">
    <name type="scientific">candidate division WOR-3 bacterium</name>
    <dbReference type="NCBI Taxonomy" id="2052148"/>
    <lineage>
        <taxon>Bacteria</taxon>
        <taxon>Bacteria division WOR-3</taxon>
    </lineage>
</organism>
<evidence type="ECO:0000313" key="3">
    <source>
        <dbReference type="EMBL" id="HGD13332.1"/>
    </source>
</evidence>
<reference evidence="3" key="1">
    <citation type="journal article" date="2020" name="mSystems">
        <title>Genome- and Community-Level Interaction Insights into Carbon Utilization and Element Cycling Functions of Hydrothermarchaeota in Hydrothermal Sediment.</title>
        <authorList>
            <person name="Zhou Z."/>
            <person name="Liu Y."/>
            <person name="Xu W."/>
            <person name="Pan J."/>
            <person name="Luo Z.H."/>
            <person name="Li M."/>
        </authorList>
    </citation>
    <scope>NUCLEOTIDE SEQUENCE [LARGE SCALE GENOMIC DNA]</scope>
    <source>
        <strain evidence="3">SpSt-914</strain>
    </source>
</reference>
<comment type="caution">
    <text evidence="3">The sequence shown here is derived from an EMBL/GenBank/DDBJ whole genome shotgun (WGS) entry which is preliminary data.</text>
</comment>
<dbReference type="InterPro" id="IPR001667">
    <property type="entry name" value="DDH_dom"/>
</dbReference>
<dbReference type="Gene3D" id="3.90.1640.30">
    <property type="match status" value="1"/>
</dbReference>